<gene>
    <name evidence="2" type="ORF">ATANTOWER_024414</name>
</gene>
<evidence type="ECO:0000256" key="1">
    <source>
        <dbReference type="SAM" id="MobiDB-lite"/>
    </source>
</evidence>
<accession>A0ABU7C988</accession>
<dbReference type="Proteomes" id="UP001345963">
    <property type="component" value="Unassembled WGS sequence"/>
</dbReference>
<evidence type="ECO:0000313" key="2">
    <source>
        <dbReference type="EMBL" id="MED6259517.1"/>
    </source>
</evidence>
<feature type="region of interest" description="Disordered" evidence="1">
    <location>
        <begin position="101"/>
        <end position="129"/>
    </location>
</feature>
<organism evidence="2 3">
    <name type="scientific">Ataeniobius toweri</name>
    <dbReference type="NCBI Taxonomy" id="208326"/>
    <lineage>
        <taxon>Eukaryota</taxon>
        <taxon>Metazoa</taxon>
        <taxon>Chordata</taxon>
        <taxon>Craniata</taxon>
        <taxon>Vertebrata</taxon>
        <taxon>Euteleostomi</taxon>
        <taxon>Actinopterygii</taxon>
        <taxon>Neopterygii</taxon>
        <taxon>Teleostei</taxon>
        <taxon>Neoteleostei</taxon>
        <taxon>Acanthomorphata</taxon>
        <taxon>Ovalentaria</taxon>
        <taxon>Atherinomorphae</taxon>
        <taxon>Cyprinodontiformes</taxon>
        <taxon>Goodeidae</taxon>
        <taxon>Ataeniobius</taxon>
    </lineage>
</organism>
<dbReference type="EMBL" id="JAHUTI010084203">
    <property type="protein sequence ID" value="MED6259517.1"/>
    <property type="molecule type" value="Genomic_DNA"/>
</dbReference>
<protein>
    <submittedName>
        <fullName evidence="2">Uncharacterized protein</fullName>
    </submittedName>
</protein>
<keyword evidence="3" id="KW-1185">Reference proteome</keyword>
<sequence>MTSTTSPLCSSTYCSVLGGNISRPLALRIDMSRLDTWFPAGATEDVQNAGRNLLGLTDKCIIIINNLVTKAENSAVSALPCVMFKVHNMFHVASQVKESWDDDYSSVTGEKSAVRGRNPQHKQNQNLAQ</sequence>
<proteinExistence type="predicted"/>
<reference evidence="2 3" key="1">
    <citation type="submission" date="2021-07" db="EMBL/GenBank/DDBJ databases">
        <authorList>
            <person name="Palmer J.M."/>
        </authorList>
    </citation>
    <scope>NUCLEOTIDE SEQUENCE [LARGE SCALE GENOMIC DNA]</scope>
    <source>
        <strain evidence="2 3">AT_MEX2019</strain>
        <tissue evidence="2">Muscle</tissue>
    </source>
</reference>
<evidence type="ECO:0000313" key="3">
    <source>
        <dbReference type="Proteomes" id="UP001345963"/>
    </source>
</evidence>
<name>A0ABU7C988_9TELE</name>
<comment type="caution">
    <text evidence="2">The sequence shown here is derived from an EMBL/GenBank/DDBJ whole genome shotgun (WGS) entry which is preliminary data.</text>
</comment>